<feature type="zinc finger region" description="CR-type" evidence="6">
    <location>
        <begin position="279"/>
        <end position="357"/>
    </location>
</feature>
<organism evidence="11 12">
    <name type="scientific">Pocillopora damicornis</name>
    <name type="common">Cauliflower coral</name>
    <name type="synonym">Millepora damicornis</name>
    <dbReference type="NCBI Taxonomy" id="46731"/>
    <lineage>
        <taxon>Eukaryota</taxon>
        <taxon>Metazoa</taxon>
        <taxon>Cnidaria</taxon>
        <taxon>Anthozoa</taxon>
        <taxon>Hexacorallia</taxon>
        <taxon>Scleractinia</taxon>
        <taxon>Astrocoeniina</taxon>
        <taxon>Pocilloporidae</taxon>
        <taxon>Pocillopora</taxon>
    </lineage>
</organism>
<reference evidence="11 12" key="1">
    <citation type="journal article" date="2018" name="Sci. Rep.">
        <title>Comparative analysis of the Pocillopora damicornis genome highlights role of immune system in coral evolution.</title>
        <authorList>
            <person name="Cunning R."/>
            <person name="Bay R.A."/>
            <person name="Gillette P."/>
            <person name="Baker A.C."/>
            <person name="Traylor-Knowles N."/>
        </authorList>
    </citation>
    <scope>NUCLEOTIDE SEQUENCE [LARGE SCALE GENOMIC DNA]</scope>
    <source>
        <strain evidence="11">RSMAS</strain>
        <tissue evidence="11">Whole animal</tissue>
    </source>
</reference>
<dbReference type="GO" id="GO:0006457">
    <property type="term" value="P:protein folding"/>
    <property type="evidence" value="ECO:0007669"/>
    <property type="project" value="InterPro"/>
</dbReference>
<feature type="domain" description="J" evidence="9">
    <location>
        <begin position="144"/>
        <end position="208"/>
    </location>
</feature>
<dbReference type="PRINTS" id="PR00625">
    <property type="entry name" value="JDOMAIN"/>
</dbReference>
<keyword evidence="5" id="KW-0143">Chaperone</keyword>
<evidence type="ECO:0000256" key="1">
    <source>
        <dbReference type="ARBA" id="ARBA00022723"/>
    </source>
</evidence>
<dbReference type="GO" id="GO:0008270">
    <property type="term" value="F:zinc ion binding"/>
    <property type="evidence" value="ECO:0007669"/>
    <property type="project" value="UniProtKB-KW"/>
</dbReference>
<keyword evidence="8" id="KW-1133">Transmembrane helix</keyword>
<dbReference type="GO" id="GO:0043066">
    <property type="term" value="P:negative regulation of apoptotic process"/>
    <property type="evidence" value="ECO:0007669"/>
    <property type="project" value="TreeGrafter"/>
</dbReference>
<dbReference type="CDD" id="cd10719">
    <property type="entry name" value="DnaJ_zf"/>
    <property type="match status" value="1"/>
</dbReference>
<dbReference type="Gene3D" id="2.10.230.10">
    <property type="entry name" value="Heat shock protein DnaJ, cysteine-rich domain"/>
    <property type="match status" value="1"/>
</dbReference>
<dbReference type="SMART" id="SM00271">
    <property type="entry name" value="DnaJ"/>
    <property type="match status" value="1"/>
</dbReference>
<dbReference type="GO" id="GO:0005739">
    <property type="term" value="C:mitochondrion"/>
    <property type="evidence" value="ECO:0007669"/>
    <property type="project" value="TreeGrafter"/>
</dbReference>
<feature type="region of interest" description="Disordered" evidence="7">
    <location>
        <begin position="492"/>
        <end position="515"/>
    </location>
</feature>
<dbReference type="CDD" id="cd10747">
    <property type="entry name" value="DnaJ_C"/>
    <property type="match status" value="1"/>
</dbReference>
<dbReference type="InterPro" id="IPR002939">
    <property type="entry name" value="DnaJ_C"/>
</dbReference>
<dbReference type="GO" id="GO:0007005">
    <property type="term" value="P:mitochondrion organization"/>
    <property type="evidence" value="ECO:0007669"/>
    <property type="project" value="TreeGrafter"/>
</dbReference>
<dbReference type="Gene3D" id="2.60.260.20">
    <property type="entry name" value="Urease metallochaperone UreE, N-terminal domain"/>
    <property type="match status" value="2"/>
</dbReference>
<evidence type="ECO:0000256" key="6">
    <source>
        <dbReference type="PROSITE-ProRule" id="PRU00546"/>
    </source>
</evidence>
<dbReference type="Pfam" id="PF00684">
    <property type="entry name" value="DnaJ_CXXCXGXG"/>
    <property type="match status" value="1"/>
</dbReference>
<dbReference type="PROSITE" id="PS00636">
    <property type="entry name" value="DNAJ_1"/>
    <property type="match status" value="1"/>
</dbReference>
<keyword evidence="4 6" id="KW-0862">Zinc</keyword>
<keyword evidence="2" id="KW-0677">Repeat</keyword>
<evidence type="ECO:0000256" key="2">
    <source>
        <dbReference type="ARBA" id="ARBA00022737"/>
    </source>
</evidence>
<dbReference type="GO" id="GO:0009408">
    <property type="term" value="P:response to heat"/>
    <property type="evidence" value="ECO:0007669"/>
    <property type="project" value="InterPro"/>
</dbReference>
<gene>
    <name evidence="11" type="ORF">pdam_00022050</name>
</gene>
<dbReference type="GO" id="GO:0051082">
    <property type="term" value="F:unfolded protein binding"/>
    <property type="evidence" value="ECO:0007669"/>
    <property type="project" value="InterPro"/>
</dbReference>
<keyword evidence="8" id="KW-0472">Membrane</keyword>
<dbReference type="InterPro" id="IPR018253">
    <property type="entry name" value="DnaJ_domain_CS"/>
</dbReference>
<dbReference type="GO" id="GO:0005524">
    <property type="term" value="F:ATP binding"/>
    <property type="evidence" value="ECO:0007669"/>
    <property type="project" value="InterPro"/>
</dbReference>
<dbReference type="PANTHER" id="PTHR44145">
    <property type="entry name" value="DNAJ HOMOLOG SUBFAMILY A MEMBER 3, MITOCHONDRIAL"/>
    <property type="match status" value="1"/>
</dbReference>
<dbReference type="InterPro" id="IPR008971">
    <property type="entry name" value="HSP40/DnaJ_pept-bd"/>
</dbReference>
<keyword evidence="8" id="KW-0812">Transmembrane</keyword>
<proteinExistence type="inferred from homology"/>
<dbReference type="PANTHER" id="PTHR44145:SF3">
    <property type="entry name" value="DNAJ HOMOLOG SUBFAMILY A MEMBER 3, MITOCHONDRIAL"/>
    <property type="match status" value="1"/>
</dbReference>
<dbReference type="InterPro" id="IPR001623">
    <property type="entry name" value="DnaJ_domain"/>
</dbReference>
<feature type="domain" description="CR-type" evidence="10">
    <location>
        <begin position="279"/>
        <end position="357"/>
    </location>
</feature>
<dbReference type="Pfam" id="PF01556">
    <property type="entry name" value="DnaJ_C"/>
    <property type="match status" value="1"/>
</dbReference>
<feature type="compositionally biased region" description="Polar residues" evidence="7">
    <location>
        <begin position="501"/>
        <end position="515"/>
    </location>
</feature>
<dbReference type="EMBL" id="RCHS01000409">
    <property type="protein sequence ID" value="RMX58991.1"/>
    <property type="molecule type" value="Genomic_DNA"/>
</dbReference>
<dbReference type="SUPFAM" id="SSF57938">
    <property type="entry name" value="DnaJ/Hsp40 cysteine-rich domain"/>
    <property type="match status" value="1"/>
</dbReference>
<evidence type="ECO:0000256" key="5">
    <source>
        <dbReference type="ARBA" id="ARBA00023186"/>
    </source>
</evidence>
<dbReference type="STRING" id="46731.A0A3M6UZ78"/>
<comment type="caution">
    <text evidence="11">The sequence shown here is derived from an EMBL/GenBank/DDBJ whole genome shotgun (WGS) entry which is preliminary data.</text>
</comment>
<dbReference type="InterPro" id="IPR012724">
    <property type="entry name" value="DnaJ"/>
</dbReference>
<dbReference type="SUPFAM" id="SSF46565">
    <property type="entry name" value="Chaperone J-domain"/>
    <property type="match status" value="1"/>
</dbReference>
<dbReference type="SUPFAM" id="SSF49493">
    <property type="entry name" value="HSP40/DnaJ peptide-binding domain"/>
    <property type="match status" value="2"/>
</dbReference>
<dbReference type="Proteomes" id="UP000275408">
    <property type="component" value="Unassembled WGS sequence"/>
</dbReference>
<evidence type="ECO:0000259" key="10">
    <source>
        <dbReference type="PROSITE" id="PS51188"/>
    </source>
</evidence>
<evidence type="ECO:0000313" key="11">
    <source>
        <dbReference type="EMBL" id="RMX58991.1"/>
    </source>
</evidence>
<evidence type="ECO:0000256" key="7">
    <source>
        <dbReference type="SAM" id="MobiDB-lite"/>
    </source>
</evidence>
<evidence type="ECO:0000256" key="8">
    <source>
        <dbReference type="SAM" id="Phobius"/>
    </source>
</evidence>
<dbReference type="InterPro" id="IPR036869">
    <property type="entry name" value="J_dom_sf"/>
</dbReference>
<keyword evidence="12" id="KW-1185">Reference proteome</keyword>
<dbReference type="Pfam" id="PF00226">
    <property type="entry name" value="DnaJ"/>
    <property type="match status" value="1"/>
</dbReference>
<dbReference type="InterPro" id="IPR051938">
    <property type="entry name" value="Apopto_cytoskel_mod"/>
</dbReference>
<evidence type="ECO:0000313" key="12">
    <source>
        <dbReference type="Proteomes" id="UP000275408"/>
    </source>
</evidence>
<dbReference type="InterPro" id="IPR036410">
    <property type="entry name" value="HSP_DnaJ_Cys-rich_dom_sf"/>
</dbReference>
<dbReference type="OrthoDB" id="10256793at2759"/>
<evidence type="ECO:0000256" key="4">
    <source>
        <dbReference type="ARBA" id="ARBA00022833"/>
    </source>
</evidence>
<dbReference type="FunFam" id="1.10.287.110:FF:000034">
    <property type="entry name" value="Chaperone protein DnaJ"/>
    <property type="match status" value="1"/>
</dbReference>
<dbReference type="AlphaFoldDB" id="A0A3M6UZ78"/>
<sequence length="633" mass="70582">MYFPSRLPTWRLGERDYCYSNDVIFVREKHSSEDLALLCAVFQELEIIYWLRHVEMEFSFCRVRTCFRISADITQLFRKQPYIIVLTALSPLSSASSRKINPSFLGAISSHREFHTSAMTFAKYSAIVYVMKPFFSTDPTYKKDYYKILGVPRNADQKEIKKAYFNLAKKYHPDTNKGADAAEKFQEISEAYEVLSDDNKRSTYDNFGTTDFSGAAGGNPYGGGNPFGQGIDPEDILKNFFRGGDNPFGFGTRSGGYGSDFQEIQQHVLNLSFMDAAKGCNKDITTRTKVVCNRCNGKRAEPGTTYSQCPTCKGTGEETVNTGFFHMRSTCRRCGGQGVFISSPCKKCNGKGRVNETKTITIPIPAGVEDGQTVRVPVEAGEIFVTFKVNESKVFERDGANVSSTVTISFTQAILGGTIRSPGIHGEIEIKVGVSHTVRDILMKLMCFAMIADVSIIYGTVPIDRYLNEKQKALVLAYAELEDEVSGTVNGVDKSAKDAPPSQTWQAYETSTGGKTANEIDLEEVVKKKRPLGRFMPDGSWDDEDPEGRARLARRQFLRIAMVASFTIAAYLFMQIILLGVEAREFDSENAHYQGTKTTAEDDSGLLGRLKKAFCRDDDEDDDDKDNRRQGKA</sequence>
<dbReference type="PROSITE" id="PS50076">
    <property type="entry name" value="DNAJ_2"/>
    <property type="match status" value="1"/>
</dbReference>
<accession>A0A3M6UZ78</accession>
<feature type="transmembrane region" description="Helical" evidence="8">
    <location>
        <begin position="557"/>
        <end position="581"/>
    </location>
</feature>
<dbReference type="HAMAP" id="MF_01152">
    <property type="entry name" value="DnaJ"/>
    <property type="match status" value="1"/>
</dbReference>
<protein>
    <recommendedName>
        <fullName evidence="13">J domain-containing protein</fullName>
    </recommendedName>
</protein>
<dbReference type="FunFam" id="2.10.230.10:FF:000002">
    <property type="entry name" value="Molecular chaperone DnaJ"/>
    <property type="match status" value="1"/>
</dbReference>
<dbReference type="CDD" id="cd06257">
    <property type="entry name" value="DnaJ"/>
    <property type="match status" value="1"/>
</dbReference>
<keyword evidence="3 6" id="KW-0863">Zinc-finger</keyword>
<keyword evidence="1 6" id="KW-0479">Metal-binding</keyword>
<evidence type="ECO:0000259" key="9">
    <source>
        <dbReference type="PROSITE" id="PS50076"/>
    </source>
</evidence>
<evidence type="ECO:0000256" key="3">
    <source>
        <dbReference type="ARBA" id="ARBA00022771"/>
    </source>
</evidence>
<evidence type="ECO:0008006" key="13">
    <source>
        <dbReference type="Google" id="ProtNLM"/>
    </source>
</evidence>
<dbReference type="PROSITE" id="PS51188">
    <property type="entry name" value="ZF_CR"/>
    <property type="match status" value="1"/>
</dbReference>
<dbReference type="GO" id="GO:0031072">
    <property type="term" value="F:heat shock protein binding"/>
    <property type="evidence" value="ECO:0007669"/>
    <property type="project" value="InterPro"/>
</dbReference>
<dbReference type="InterPro" id="IPR001305">
    <property type="entry name" value="HSP_DnaJ_Cys-rich_dom"/>
</dbReference>
<dbReference type="Gene3D" id="1.10.287.110">
    <property type="entry name" value="DnaJ domain"/>
    <property type="match status" value="1"/>
</dbReference>
<name>A0A3M6UZ78_POCDA</name>